<sequence length="439" mass="50640">MPAGVVFADDLTRPDALVLQNLEADIDDYLLGKTASEQQAHDDDGGGDQSSGKRPSGAQSRDDATLAVLNDLNDPSNAHFQPTVFNSIDIDKFNLHPTIEKCLFRPYLRAARSLVRVETDVVMLNHLLLYLSTSVPSAALLFWKFTWAHGLLHLAMQFSYMGPYTLMMHQHIHMRGILSRRLAFLDKLFPYITDPLMGHTWNSYFYHHVKHHHVEGNGPDDLSSTLRYQRDDILHFLHYVGRFYFLVWLELPLYFFRKGRWPLAAKAAFWELSSYLMVYLLFGMNPRATLCVFILPLALLRIGLMVGNWGQHAFVDFDEPDSDYRSSITLIDVASNRHCFNDGYHTSHHLNPLRHWREHPAAFIKGKPLYAKQQALVFHDIDYIMITVRLMLKDYKTLAKCMVPIGSQMSLTMDERAALLKSHTRRFTEQDLRKKFGTK</sequence>
<gene>
    <name evidence="3" type="ORF">ACRE_087610</name>
</gene>
<evidence type="ECO:0000256" key="1">
    <source>
        <dbReference type="SAM" id="MobiDB-lite"/>
    </source>
</evidence>
<dbReference type="Proteomes" id="UP000029964">
    <property type="component" value="Unassembled WGS sequence"/>
</dbReference>
<evidence type="ECO:0000313" key="4">
    <source>
        <dbReference type="Proteomes" id="UP000029964"/>
    </source>
</evidence>
<evidence type="ECO:0000259" key="2">
    <source>
        <dbReference type="Pfam" id="PF00487"/>
    </source>
</evidence>
<feature type="domain" description="Fatty acid desaturase" evidence="2">
    <location>
        <begin position="146"/>
        <end position="377"/>
    </location>
</feature>
<reference evidence="4" key="1">
    <citation type="journal article" date="2014" name="Genome Announc.">
        <title>Genome sequence and annotation of Acremonium chrysogenum, producer of the beta-lactam antibiotic cephalosporin C.</title>
        <authorList>
            <person name="Terfehr D."/>
            <person name="Dahlmann T.A."/>
            <person name="Specht T."/>
            <person name="Zadra I."/>
            <person name="Kuernsteiner H."/>
            <person name="Kueck U."/>
        </authorList>
    </citation>
    <scope>NUCLEOTIDE SEQUENCE [LARGE SCALE GENOMIC DNA]</scope>
    <source>
        <strain evidence="4">ATCC 11550 / CBS 779.69 / DSM 880 / IAM 14645 / JCM 23072 / IMI 49137</strain>
    </source>
</reference>
<dbReference type="GO" id="GO:0006629">
    <property type="term" value="P:lipid metabolic process"/>
    <property type="evidence" value="ECO:0007669"/>
    <property type="project" value="InterPro"/>
</dbReference>
<protein>
    <recommendedName>
        <fullName evidence="2">Fatty acid desaturase domain-containing protein</fullName>
    </recommendedName>
</protein>
<dbReference type="PANTHER" id="PTHR36459">
    <property type="entry name" value="ORF"/>
    <property type="match status" value="1"/>
</dbReference>
<dbReference type="InterPro" id="IPR005804">
    <property type="entry name" value="FA_desaturase_dom"/>
</dbReference>
<dbReference type="STRING" id="857340.A0A086STW8"/>
<feature type="region of interest" description="Disordered" evidence="1">
    <location>
        <begin position="37"/>
        <end position="60"/>
    </location>
</feature>
<dbReference type="OrthoDB" id="1470350at2759"/>
<keyword evidence="4" id="KW-1185">Reference proteome</keyword>
<dbReference type="Pfam" id="PF00487">
    <property type="entry name" value="FA_desaturase"/>
    <property type="match status" value="1"/>
</dbReference>
<proteinExistence type="predicted"/>
<name>A0A086STW8_HAPC1</name>
<dbReference type="HOGENOM" id="CLU_033263_0_0_1"/>
<comment type="caution">
    <text evidence="3">The sequence shown here is derived from an EMBL/GenBank/DDBJ whole genome shotgun (WGS) entry which is preliminary data.</text>
</comment>
<dbReference type="EMBL" id="JPKY01000190">
    <property type="protein sequence ID" value="KFH40550.1"/>
    <property type="molecule type" value="Genomic_DNA"/>
</dbReference>
<dbReference type="AlphaFoldDB" id="A0A086STW8"/>
<dbReference type="PANTHER" id="PTHR36459:SF1">
    <property type="entry name" value="FATTY ACID DESATURASE DOMAIN-CONTAINING PROTEIN-RELATED"/>
    <property type="match status" value="1"/>
</dbReference>
<evidence type="ECO:0000313" key="3">
    <source>
        <dbReference type="EMBL" id="KFH40550.1"/>
    </source>
</evidence>
<accession>A0A086STW8</accession>
<organism evidence="3 4">
    <name type="scientific">Hapsidospora chrysogenum (strain ATCC 11550 / CBS 779.69 / DSM 880 / IAM 14645 / JCM 23072 / IMI 49137)</name>
    <name type="common">Acremonium chrysogenum</name>
    <dbReference type="NCBI Taxonomy" id="857340"/>
    <lineage>
        <taxon>Eukaryota</taxon>
        <taxon>Fungi</taxon>
        <taxon>Dikarya</taxon>
        <taxon>Ascomycota</taxon>
        <taxon>Pezizomycotina</taxon>
        <taxon>Sordariomycetes</taxon>
        <taxon>Hypocreomycetidae</taxon>
        <taxon>Hypocreales</taxon>
        <taxon>Bionectriaceae</taxon>
        <taxon>Hapsidospora</taxon>
    </lineage>
</organism>